<reference evidence="2" key="1">
    <citation type="journal article" date="2015" name="Nature">
        <title>Complex archaea that bridge the gap between prokaryotes and eukaryotes.</title>
        <authorList>
            <person name="Spang A."/>
            <person name="Saw J.H."/>
            <person name="Jorgensen S.L."/>
            <person name="Zaremba-Niedzwiedzka K."/>
            <person name="Martijn J."/>
            <person name="Lind A.E."/>
            <person name="van Eijk R."/>
            <person name="Schleper C."/>
            <person name="Guy L."/>
            <person name="Ettema T.J."/>
        </authorList>
    </citation>
    <scope>NUCLEOTIDE SEQUENCE</scope>
</reference>
<dbReference type="EMBL" id="LAZR01015765">
    <property type="protein sequence ID" value="KKM07462.1"/>
    <property type="molecule type" value="Genomic_DNA"/>
</dbReference>
<dbReference type="InterPro" id="IPR025931">
    <property type="entry name" value="TaqI_C"/>
</dbReference>
<organism evidence="2">
    <name type="scientific">marine sediment metagenome</name>
    <dbReference type="NCBI Taxonomy" id="412755"/>
    <lineage>
        <taxon>unclassified sequences</taxon>
        <taxon>metagenomes</taxon>
        <taxon>ecological metagenomes</taxon>
    </lineage>
</organism>
<feature type="domain" description="TaqI-like C-terminal specificity" evidence="1">
    <location>
        <begin position="3"/>
        <end position="68"/>
    </location>
</feature>
<dbReference type="AlphaFoldDB" id="A0A0F9HWG8"/>
<evidence type="ECO:0000313" key="2">
    <source>
        <dbReference type="EMBL" id="KKM07462.1"/>
    </source>
</evidence>
<comment type="caution">
    <text evidence="2">The sequence shown here is derived from an EMBL/GenBank/DDBJ whole genome shotgun (WGS) entry which is preliminary data.</text>
</comment>
<feature type="non-terminal residue" evidence="2">
    <location>
        <position position="1"/>
    </location>
</feature>
<protein>
    <recommendedName>
        <fullName evidence="1">TaqI-like C-terminal specificity domain-containing protein</fullName>
    </recommendedName>
</protein>
<gene>
    <name evidence="2" type="ORF">LCGC14_1733660</name>
</gene>
<evidence type="ECO:0000259" key="1">
    <source>
        <dbReference type="Pfam" id="PF12950"/>
    </source>
</evidence>
<sequence>LYAAYENTGIYPEQSLYFLFNFEGQYNPLYLLAFINSSIFKFYYIEKMVTNRDTTPQLKKIHLDLFPIRKILFTTNTEEKSTFLENLEQLFETYLKDGNIERIQLIIDQYLPKDEESQIIDDDERSDVLHDFLSSLAEQMCECHTTLANESQGFLRWLVRELHKNLGELKHKAKLKEFYSFDFDTFLDLLKENQDRISLDLQERVFQERLEIEFNNSCNILMHNLDKIKKTDTLIDQIFFALYNLSPENIEAIKTALDVRGI</sequence>
<name>A0A0F9HWG8_9ZZZZ</name>
<accession>A0A0F9HWG8</accession>
<proteinExistence type="predicted"/>
<dbReference type="Pfam" id="PF12950">
    <property type="entry name" value="TaqI_C"/>
    <property type="match status" value="1"/>
</dbReference>